<organism evidence="3 4">
    <name type="scientific">Candidatus Sysuiplasma superficiale</name>
    <dbReference type="NCBI Taxonomy" id="2823368"/>
    <lineage>
        <taxon>Archaea</taxon>
        <taxon>Methanobacteriati</taxon>
        <taxon>Thermoplasmatota</taxon>
        <taxon>Thermoplasmata</taxon>
        <taxon>Candidatus Sysuiplasmatales</taxon>
        <taxon>Candidatus Sysuiplasmataceae</taxon>
        <taxon>Candidatus Sysuiplasma</taxon>
    </lineage>
</organism>
<dbReference type="PANTHER" id="PTHR46211">
    <property type="entry name" value="GLYCEROPHOSPHORYL DIESTER PHOSPHODIESTERASE"/>
    <property type="match status" value="1"/>
</dbReference>
<dbReference type="GO" id="GO:0008081">
    <property type="term" value="F:phosphoric diester hydrolase activity"/>
    <property type="evidence" value="ECO:0007669"/>
    <property type="project" value="InterPro"/>
</dbReference>
<dbReference type="Proteomes" id="UP000716004">
    <property type="component" value="Unassembled WGS sequence"/>
</dbReference>
<dbReference type="EMBL" id="JAGVSJ010000002">
    <property type="protein sequence ID" value="MBX8631119.1"/>
    <property type="molecule type" value="Genomic_DNA"/>
</dbReference>
<dbReference type="PROSITE" id="PS51704">
    <property type="entry name" value="GP_PDE"/>
    <property type="match status" value="1"/>
</dbReference>
<dbReference type="AlphaFoldDB" id="A0A8J7YWS2"/>
<dbReference type="InterPro" id="IPR030395">
    <property type="entry name" value="GP_PDE_dom"/>
</dbReference>
<dbReference type="GO" id="GO:0006629">
    <property type="term" value="P:lipid metabolic process"/>
    <property type="evidence" value="ECO:0007669"/>
    <property type="project" value="InterPro"/>
</dbReference>
<accession>A0A8J7YWS2</accession>
<dbReference type="Gene3D" id="3.20.20.190">
    <property type="entry name" value="Phosphatidylinositol (PI) phosphodiesterase"/>
    <property type="match status" value="1"/>
</dbReference>
<gene>
    <name evidence="2" type="ORF">J9259_01155</name>
    <name evidence="3" type="ORF">KIY12_03825</name>
</gene>
<dbReference type="InterPro" id="IPR017946">
    <property type="entry name" value="PLC-like_Pdiesterase_TIM-brl"/>
</dbReference>
<evidence type="ECO:0000313" key="4">
    <source>
        <dbReference type="Proteomes" id="UP000750197"/>
    </source>
</evidence>
<evidence type="ECO:0000313" key="2">
    <source>
        <dbReference type="EMBL" id="MBX8631119.1"/>
    </source>
</evidence>
<evidence type="ECO:0000313" key="3">
    <source>
        <dbReference type="EMBL" id="MBX8643836.1"/>
    </source>
</evidence>
<reference evidence="3" key="1">
    <citation type="submission" date="2021-05" db="EMBL/GenBank/DDBJ databases">
        <title>Genomic insights into ecological role and evolution of a novel Thermoplasmata order Candidatus Sysuiplasmatales.</title>
        <authorList>
            <person name="Yuan Y."/>
        </authorList>
    </citation>
    <scope>NUCLEOTIDE SEQUENCE</scope>
    <source>
        <strain evidence="3">TUT19-bin139</strain>
        <strain evidence="2">YP2-bin.285</strain>
    </source>
</reference>
<name>A0A8J7YWS2_9ARCH</name>
<dbReference type="Proteomes" id="UP000750197">
    <property type="component" value="Unassembled WGS sequence"/>
</dbReference>
<dbReference type="EMBL" id="JAHEAC010000022">
    <property type="protein sequence ID" value="MBX8643836.1"/>
    <property type="molecule type" value="Genomic_DNA"/>
</dbReference>
<evidence type="ECO:0000259" key="1">
    <source>
        <dbReference type="PROSITE" id="PS51704"/>
    </source>
</evidence>
<dbReference type="PANTHER" id="PTHR46211:SF1">
    <property type="entry name" value="GLYCEROPHOSPHODIESTER PHOSPHODIESTERASE, CYTOPLASMIC"/>
    <property type="match status" value="1"/>
</dbReference>
<protein>
    <submittedName>
        <fullName evidence="3">Glycerophosphodiester phosphodiesterase</fullName>
    </submittedName>
</protein>
<sequence>MSAIDLFLSPATDGRRPFIVGHRGASGLAPENTLSSFSLAIEMGADAIEFDVHQTSDGHPVVIHDELLDRTTDGKGMVNSTDIKTLRKLDAGSWFSSKFRGEKVPTLEEALELVCRNNIAVVEIKHGSEFYEGIEERIVNAVESESRWKERTVFIAFNPSLLQKISELDNELKTGLLIVDPPEEYLEILDDFGITSVFPRWEKMKAESVHIAHRKGYSVHPWVVDREEDARKLLELRPDSISSNYPNMLSGIIGRSDAS</sequence>
<feature type="domain" description="GP-PDE" evidence="1">
    <location>
        <begin position="17"/>
        <end position="253"/>
    </location>
</feature>
<dbReference type="Pfam" id="PF03009">
    <property type="entry name" value="GDPD"/>
    <property type="match status" value="1"/>
</dbReference>
<comment type="caution">
    <text evidence="3">The sequence shown here is derived from an EMBL/GenBank/DDBJ whole genome shotgun (WGS) entry which is preliminary data.</text>
</comment>
<dbReference type="SUPFAM" id="SSF51695">
    <property type="entry name" value="PLC-like phosphodiesterases"/>
    <property type="match status" value="1"/>
</dbReference>
<proteinExistence type="predicted"/>